<dbReference type="AlphaFoldDB" id="V8N4B2"/>
<name>V8N4B2_OPHHA</name>
<feature type="region of interest" description="Disordered" evidence="1">
    <location>
        <begin position="1"/>
        <end position="90"/>
    </location>
</feature>
<proteinExistence type="predicted"/>
<dbReference type="EMBL" id="AZIM01020949">
    <property type="protein sequence ID" value="ETE56473.1"/>
    <property type="molecule type" value="Genomic_DNA"/>
</dbReference>
<feature type="non-terminal residue" evidence="2">
    <location>
        <position position="1"/>
    </location>
</feature>
<feature type="non-terminal residue" evidence="2">
    <location>
        <position position="349"/>
    </location>
</feature>
<evidence type="ECO:0000256" key="1">
    <source>
        <dbReference type="SAM" id="MobiDB-lite"/>
    </source>
</evidence>
<dbReference type="Proteomes" id="UP000018936">
    <property type="component" value="Unassembled WGS sequence"/>
</dbReference>
<protein>
    <submittedName>
        <fullName evidence="2">Filensin</fullName>
    </submittedName>
</protein>
<feature type="compositionally biased region" description="Polar residues" evidence="1">
    <location>
        <begin position="339"/>
        <end position="349"/>
    </location>
</feature>
<comment type="caution">
    <text evidence="2">The sequence shown here is derived from an EMBL/GenBank/DDBJ whole genome shotgun (WGS) entry which is preliminary data.</text>
</comment>
<sequence length="349" mass="38947">RKEGEKGGRRKEEGGREEGRKERKEEGGKKEERRERRKGGRKEGEKGGRKEGGRKERKEDGGRGEGERKNSRITEWEGTFPTPYTISDSSPTPYTISDQWQPFLTNGSPATSVPSVDCESLLLVARLLGPCERHNYESDCQAPEFRSRRMPQRSLSVCVWVGGNTSRTDCPTHTYDGCRVPFRRAESRGKAGSLKSRVANSTIAPIHLAAAAAREVVKAGQNSRDRPLVFGHEASPIKTISEFAIFVLNNDGVYRLLQERAEGKRGSDRTRKWKNKRGNQISTSVENGGGWEKRGSQERRGSEEEEEGFPENCDCVTFPPLSPTARGEAVVNNKNNNNTTGSRQTRNIP</sequence>
<gene>
    <name evidence="2" type="primary">BFSP1</name>
    <name evidence="2" type="ORF">L345_17816</name>
</gene>
<feature type="region of interest" description="Disordered" evidence="1">
    <location>
        <begin position="261"/>
        <end position="349"/>
    </location>
</feature>
<accession>V8N4B2</accession>
<feature type="compositionally biased region" description="Basic and acidic residues" evidence="1">
    <location>
        <begin position="41"/>
        <end position="75"/>
    </location>
</feature>
<evidence type="ECO:0000313" key="3">
    <source>
        <dbReference type="Proteomes" id="UP000018936"/>
    </source>
</evidence>
<feature type="compositionally biased region" description="Basic and acidic residues" evidence="1">
    <location>
        <begin position="261"/>
        <end position="270"/>
    </location>
</feature>
<organism evidence="2 3">
    <name type="scientific">Ophiophagus hannah</name>
    <name type="common">King cobra</name>
    <name type="synonym">Naja hannah</name>
    <dbReference type="NCBI Taxonomy" id="8665"/>
    <lineage>
        <taxon>Eukaryota</taxon>
        <taxon>Metazoa</taxon>
        <taxon>Chordata</taxon>
        <taxon>Craniata</taxon>
        <taxon>Vertebrata</taxon>
        <taxon>Euteleostomi</taxon>
        <taxon>Lepidosauria</taxon>
        <taxon>Squamata</taxon>
        <taxon>Bifurcata</taxon>
        <taxon>Unidentata</taxon>
        <taxon>Episquamata</taxon>
        <taxon>Toxicofera</taxon>
        <taxon>Serpentes</taxon>
        <taxon>Colubroidea</taxon>
        <taxon>Elapidae</taxon>
        <taxon>Elapinae</taxon>
        <taxon>Ophiophagus</taxon>
    </lineage>
</organism>
<keyword evidence="3" id="KW-1185">Reference proteome</keyword>
<evidence type="ECO:0000313" key="2">
    <source>
        <dbReference type="EMBL" id="ETE56473.1"/>
    </source>
</evidence>
<feature type="compositionally biased region" description="Basic and acidic residues" evidence="1">
    <location>
        <begin position="291"/>
        <end position="302"/>
    </location>
</feature>
<reference evidence="2 3" key="1">
    <citation type="journal article" date="2013" name="Proc. Natl. Acad. Sci. U.S.A.">
        <title>The king cobra genome reveals dynamic gene evolution and adaptation in the snake venom system.</title>
        <authorList>
            <person name="Vonk F.J."/>
            <person name="Casewell N.R."/>
            <person name="Henkel C.V."/>
            <person name="Heimberg A.M."/>
            <person name="Jansen H.J."/>
            <person name="McCleary R.J."/>
            <person name="Kerkkamp H.M."/>
            <person name="Vos R.A."/>
            <person name="Guerreiro I."/>
            <person name="Calvete J.J."/>
            <person name="Wuster W."/>
            <person name="Woods A.E."/>
            <person name="Logan J.M."/>
            <person name="Harrison R.A."/>
            <person name="Castoe T.A."/>
            <person name="de Koning A.P."/>
            <person name="Pollock D.D."/>
            <person name="Yandell M."/>
            <person name="Calderon D."/>
            <person name="Renjifo C."/>
            <person name="Currier R.B."/>
            <person name="Salgado D."/>
            <person name="Pla D."/>
            <person name="Sanz L."/>
            <person name="Hyder A.S."/>
            <person name="Ribeiro J.M."/>
            <person name="Arntzen J.W."/>
            <person name="van den Thillart G.E."/>
            <person name="Boetzer M."/>
            <person name="Pirovano W."/>
            <person name="Dirks R.P."/>
            <person name="Spaink H.P."/>
            <person name="Duboule D."/>
            <person name="McGlinn E."/>
            <person name="Kini R.M."/>
            <person name="Richardson M.K."/>
        </authorList>
    </citation>
    <scope>NUCLEOTIDE SEQUENCE</scope>
    <source>
        <tissue evidence="2">Blood</tissue>
    </source>
</reference>
<feature type="compositionally biased region" description="Basic and acidic residues" evidence="1">
    <location>
        <begin position="1"/>
        <end position="34"/>
    </location>
</feature>